<comment type="caution">
    <text evidence="1">The sequence shown here is derived from an EMBL/GenBank/DDBJ whole genome shotgun (WGS) entry which is preliminary data.</text>
</comment>
<evidence type="ECO:0000313" key="1">
    <source>
        <dbReference type="EMBL" id="TLD43180.1"/>
    </source>
</evidence>
<organism evidence="1 2">
    <name type="scientific">Candidatus Jettenia ecosi</name>
    <dbReference type="NCBI Taxonomy" id="2494326"/>
    <lineage>
        <taxon>Bacteria</taxon>
        <taxon>Pseudomonadati</taxon>
        <taxon>Planctomycetota</taxon>
        <taxon>Candidatus Brocadiia</taxon>
        <taxon>Candidatus Brocadiales</taxon>
        <taxon>Candidatus Brocadiaceae</taxon>
        <taxon>Candidatus Jettenia</taxon>
    </lineage>
</organism>
<dbReference type="Proteomes" id="UP000319783">
    <property type="component" value="Unassembled WGS sequence"/>
</dbReference>
<dbReference type="EMBL" id="SULG01000006">
    <property type="protein sequence ID" value="TLD43180.1"/>
    <property type="molecule type" value="Genomic_DNA"/>
</dbReference>
<name>A0A533QRD2_9BACT</name>
<proteinExistence type="predicted"/>
<sequence>MFALVVEKCTGFEFAQFKFVQRAGEHKVRLHMHQAKMCKR</sequence>
<reference evidence="1 2" key="1">
    <citation type="submission" date="2019-04" db="EMBL/GenBank/DDBJ databases">
        <title>Genome of a novel bacterium Candidatus Jettenia ecosi reconstructed from metagenome of an anammox bioreactor.</title>
        <authorList>
            <person name="Mardanov A.V."/>
            <person name="Beletsky A.V."/>
            <person name="Ravin N.V."/>
            <person name="Botchkova E.A."/>
            <person name="Litti Y.V."/>
            <person name="Nozhevnikova A.N."/>
        </authorList>
    </citation>
    <scope>NUCLEOTIDE SEQUENCE [LARGE SCALE GENOMIC DNA]</scope>
    <source>
        <strain evidence="1">J2</strain>
    </source>
</reference>
<gene>
    <name evidence="1" type="ORF">JETT_0484</name>
</gene>
<protein>
    <submittedName>
        <fullName evidence="1">Uncharacterized protein</fullName>
    </submittedName>
</protein>
<accession>A0A533QRD2</accession>
<dbReference type="AlphaFoldDB" id="A0A533QRD2"/>
<evidence type="ECO:0000313" key="2">
    <source>
        <dbReference type="Proteomes" id="UP000319783"/>
    </source>
</evidence>